<keyword evidence="3" id="KW-1185">Reference proteome</keyword>
<protein>
    <recommendedName>
        <fullName evidence="4">Secreted protein</fullName>
    </recommendedName>
</protein>
<dbReference type="AlphaFoldDB" id="A0A852ZY40"/>
<dbReference type="Proteomes" id="UP000567795">
    <property type="component" value="Unassembled WGS sequence"/>
</dbReference>
<gene>
    <name evidence="2" type="ORF">FHU37_004236</name>
</gene>
<organism evidence="2 3">
    <name type="scientific">Allostreptomyces psammosilenae</name>
    <dbReference type="NCBI Taxonomy" id="1892865"/>
    <lineage>
        <taxon>Bacteria</taxon>
        <taxon>Bacillati</taxon>
        <taxon>Actinomycetota</taxon>
        <taxon>Actinomycetes</taxon>
        <taxon>Kitasatosporales</taxon>
        <taxon>Streptomycetaceae</taxon>
        <taxon>Allostreptomyces</taxon>
    </lineage>
</organism>
<comment type="caution">
    <text evidence="2">The sequence shown here is derived from an EMBL/GenBank/DDBJ whole genome shotgun (WGS) entry which is preliminary data.</text>
</comment>
<name>A0A852ZY40_9ACTN</name>
<dbReference type="RefSeq" id="WP_312892704.1">
    <property type="nucleotide sequence ID" value="NZ_JACBZD010000001.1"/>
</dbReference>
<dbReference type="EMBL" id="JACBZD010000001">
    <property type="protein sequence ID" value="NYI07293.1"/>
    <property type="molecule type" value="Genomic_DNA"/>
</dbReference>
<evidence type="ECO:0000256" key="1">
    <source>
        <dbReference type="SAM" id="MobiDB-lite"/>
    </source>
</evidence>
<feature type="compositionally biased region" description="Basic and acidic residues" evidence="1">
    <location>
        <begin position="277"/>
        <end position="294"/>
    </location>
</feature>
<evidence type="ECO:0000313" key="3">
    <source>
        <dbReference type="Proteomes" id="UP000567795"/>
    </source>
</evidence>
<feature type="region of interest" description="Disordered" evidence="1">
    <location>
        <begin position="249"/>
        <end position="303"/>
    </location>
</feature>
<evidence type="ECO:0000313" key="2">
    <source>
        <dbReference type="EMBL" id="NYI07293.1"/>
    </source>
</evidence>
<proteinExistence type="predicted"/>
<evidence type="ECO:0008006" key="4">
    <source>
        <dbReference type="Google" id="ProtNLM"/>
    </source>
</evidence>
<reference evidence="2 3" key="1">
    <citation type="submission" date="2020-07" db="EMBL/GenBank/DDBJ databases">
        <title>Sequencing the genomes of 1000 actinobacteria strains.</title>
        <authorList>
            <person name="Klenk H.-P."/>
        </authorList>
    </citation>
    <scope>NUCLEOTIDE SEQUENCE [LARGE SCALE GENOMIC DNA]</scope>
    <source>
        <strain evidence="2 3">DSM 42178</strain>
    </source>
</reference>
<accession>A0A852ZY40</accession>
<sequence length="303" mass="32118">MLTDNLLQIALGLLASALSAGFGWAARQAVARRARRRMQDFFGLRPDTEALLVVPRHMSGRENSVHRDDVLALTALAVLARECGGRVVLQAHDAVRRGLGDKTEFCVGGPVANARSAAHLRWRLPGLRVEEEPDRPTAPGVFRIGERTYRRGPDAAYVVLARLASPDDGTGAPGHPVFLVCGQTAVTNQAGAQYLARHHRELARSVRRGRGRGDADLCLLLRVVDTASYGPDVVELVADVTREALAPVAAPAGATPDEATVPPRDAALPAGAQTGDEGLRDEEPGNQEPGHEEGDAAGAVTGR</sequence>